<feature type="transmembrane region" description="Helical" evidence="5">
    <location>
        <begin position="205"/>
        <end position="221"/>
    </location>
</feature>
<dbReference type="EMBL" id="CP027433">
    <property type="protein sequence ID" value="AVL99363.1"/>
    <property type="molecule type" value="Genomic_DNA"/>
</dbReference>
<organism evidence="7 8">
    <name type="scientific">Gordonia iterans</name>
    <dbReference type="NCBI Taxonomy" id="1004901"/>
    <lineage>
        <taxon>Bacteria</taxon>
        <taxon>Bacillati</taxon>
        <taxon>Actinomycetota</taxon>
        <taxon>Actinomycetes</taxon>
        <taxon>Mycobacteriales</taxon>
        <taxon>Gordoniaceae</taxon>
        <taxon>Gordonia</taxon>
    </lineage>
</organism>
<evidence type="ECO:0000256" key="2">
    <source>
        <dbReference type="ARBA" id="ARBA00022692"/>
    </source>
</evidence>
<name>A0A2S0KCI4_9ACTN</name>
<feature type="transmembrane region" description="Helical" evidence="5">
    <location>
        <begin position="252"/>
        <end position="269"/>
    </location>
</feature>
<feature type="transmembrane region" description="Helical" evidence="5">
    <location>
        <begin position="44"/>
        <end position="61"/>
    </location>
</feature>
<feature type="domain" description="Integral membrane bound transporter" evidence="6">
    <location>
        <begin position="195"/>
        <end position="315"/>
    </location>
</feature>
<keyword evidence="3 5" id="KW-1133">Transmembrane helix</keyword>
<dbReference type="KEGG" id="git:C6V83_02740"/>
<evidence type="ECO:0000256" key="4">
    <source>
        <dbReference type="ARBA" id="ARBA00023136"/>
    </source>
</evidence>
<keyword evidence="2 5" id="KW-0812">Transmembrane</keyword>
<sequence length="340" mass="35633">MNQTPVTLANAKKPPPKRLLLISGVAVLIAAAILGLLARAWGTPVLYAGYIALMFLAPAVRTLRVRQLLLASLWTMLICAVSILIGTYGPWVMLAVIVATAMVQGLFALNGKAGLNRSPASVVGFAAFADTGSLAEVWQPLVGVVVGAVVVLVIAVAVDRSSGPDDRELDTKPAPLVDRLYYGGGLAIGSAVLTAVFTLSDWTGLSYALLIFCLIYAFDSGKVLHNSLVRVVGAALGVGSSVLLAAILPQPALVVVFVLCAVIALACLLDHHEFWYVVFLVATVVHMAEITGKGAASSGLEHILGVILAAAVAVLLHWIATPLHDRWLGHSRIRASRSDS</sequence>
<keyword evidence="4 5" id="KW-0472">Membrane</keyword>
<dbReference type="AlphaFoldDB" id="A0A2S0KCI4"/>
<evidence type="ECO:0000259" key="6">
    <source>
        <dbReference type="Pfam" id="PF13515"/>
    </source>
</evidence>
<comment type="subcellular location">
    <subcellularLocation>
        <location evidence="1">Membrane</location>
        <topology evidence="1">Multi-pass membrane protein</topology>
    </subcellularLocation>
</comment>
<feature type="transmembrane region" description="Helical" evidence="5">
    <location>
        <begin position="141"/>
        <end position="159"/>
    </location>
</feature>
<dbReference type="Pfam" id="PF13515">
    <property type="entry name" value="FUSC_2"/>
    <property type="match status" value="1"/>
</dbReference>
<feature type="transmembrane region" description="Helical" evidence="5">
    <location>
        <begin position="274"/>
        <end position="291"/>
    </location>
</feature>
<feature type="transmembrane region" description="Helical" evidence="5">
    <location>
        <begin position="180"/>
        <end position="199"/>
    </location>
</feature>
<feature type="transmembrane region" description="Helical" evidence="5">
    <location>
        <begin position="228"/>
        <end position="246"/>
    </location>
</feature>
<feature type="transmembrane region" description="Helical" evidence="5">
    <location>
        <begin position="68"/>
        <end position="85"/>
    </location>
</feature>
<feature type="transmembrane region" description="Helical" evidence="5">
    <location>
        <begin position="303"/>
        <end position="324"/>
    </location>
</feature>
<evidence type="ECO:0000313" key="7">
    <source>
        <dbReference type="EMBL" id="AVL99363.1"/>
    </source>
</evidence>
<keyword evidence="8" id="KW-1185">Reference proteome</keyword>
<feature type="transmembrane region" description="Helical" evidence="5">
    <location>
        <begin position="19"/>
        <end position="38"/>
    </location>
</feature>
<protein>
    <recommendedName>
        <fullName evidence="6">Integral membrane bound transporter domain-containing protein</fullName>
    </recommendedName>
</protein>
<evidence type="ECO:0000313" key="8">
    <source>
        <dbReference type="Proteomes" id="UP000239814"/>
    </source>
</evidence>
<dbReference type="RefSeq" id="WP_105941098.1">
    <property type="nucleotide sequence ID" value="NZ_CP027433.1"/>
</dbReference>
<reference evidence="7 8" key="1">
    <citation type="submission" date="2018-03" db="EMBL/GenBank/DDBJ databases">
        <title>Characteristics and genome of n-alkane degrading marine bacteria Gordonia iterans isolated from crude oil contaminated in Tae-an, South Korea.</title>
        <authorList>
            <person name="Lee S.-S."/>
            <person name="Kim H."/>
        </authorList>
    </citation>
    <scope>NUCLEOTIDE SEQUENCE [LARGE SCALE GENOMIC DNA]</scope>
    <source>
        <strain evidence="7 8">Co17</strain>
    </source>
</reference>
<gene>
    <name evidence="7" type="ORF">C6V83_02740</name>
</gene>
<dbReference type="GO" id="GO:0016020">
    <property type="term" value="C:membrane"/>
    <property type="evidence" value="ECO:0007669"/>
    <property type="project" value="UniProtKB-SubCell"/>
</dbReference>
<dbReference type="Proteomes" id="UP000239814">
    <property type="component" value="Chromosome"/>
</dbReference>
<evidence type="ECO:0000256" key="5">
    <source>
        <dbReference type="SAM" id="Phobius"/>
    </source>
</evidence>
<proteinExistence type="predicted"/>
<evidence type="ECO:0000256" key="1">
    <source>
        <dbReference type="ARBA" id="ARBA00004141"/>
    </source>
</evidence>
<dbReference type="InterPro" id="IPR049453">
    <property type="entry name" value="Memb_transporter_dom"/>
</dbReference>
<accession>A0A2S0KCI4</accession>
<evidence type="ECO:0000256" key="3">
    <source>
        <dbReference type="ARBA" id="ARBA00022989"/>
    </source>
</evidence>